<dbReference type="SUPFAM" id="SSF53597">
    <property type="entry name" value="Dihydrofolate reductase-like"/>
    <property type="match status" value="1"/>
</dbReference>
<sequence length="183" mass="20506">MARLLYSTNVSLDGRISDGQGRFDWSEPSTELHQYYNDLFRPVGTHVYGRRLYDSMVVWETLDDEDAVLRDFAGIWRSADKVVHSRTLERPGSARTRIEPDFDPAAVRALVDAADRDVLIGGAELAGQALASGIVDDLHTFVYPVVVGDGPRYLPDGVRMDLELVGQRRFGNGVVHLQHRVLR</sequence>
<dbReference type="GO" id="GO:0009231">
    <property type="term" value="P:riboflavin biosynthetic process"/>
    <property type="evidence" value="ECO:0007669"/>
    <property type="project" value="InterPro"/>
</dbReference>
<dbReference type="KEGG" id="aez:C3E78_17125"/>
<dbReference type="Gene3D" id="3.40.430.10">
    <property type="entry name" value="Dihydrofolate Reductase, subunit A"/>
    <property type="match status" value="1"/>
</dbReference>
<name>A0A2S0WRD0_9ACTN</name>
<evidence type="ECO:0000313" key="2">
    <source>
        <dbReference type="Proteomes" id="UP000244384"/>
    </source>
</evidence>
<organism evidence="1 2">
    <name type="scientific">Aeromicrobium chenweiae</name>
    <dbReference type="NCBI Taxonomy" id="2079793"/>
    <lineage>
        <taxon>Bacteria</taxon>
        <taxon>Bacillati</taxon>
        <taxon>Actinomycetota</taxon>
        <taxon>Actinomycetes</taxon>
        <taxon>Propionibacteriales</taxon>
        <taxon>Nocardioidaceae</taxon>
        <taxon>Aeromicrobium</taxon>
    </lineage>
</organism>
<dbReference type="AlphaFoldDB" id="A0A2S0WRD0"/>
<evidence type="ECO:0000313" key="1">
    <source>
        <dbReference type="EMBL" id="AWB93794.1"/>
    </source>
</evidence>
<dbReference type="Pfam" id="PF01872">
    <property type="entry name" value="RibD_C"/>
    <property type="match status" value="1"/>
</dbReference>
<dbReference type="Proteomes" id="UP000244384">
    <property type="component" value="Chromosome"/>
</dbReference>
<accession>A0A5F2EN01</accession>
<reference evidence="2" key="1">
    <citation type="submission" date="2018-01" db="EMBL/GenBank/DDBJ databases">
        <authorList>
            <person name="Li J."/>
        </authorList>
    </citation>
    <scope>NUCLEOTIDE SEQUENCE [LARGE SCALE GENOMIC DNA]</scope>
    <source>
        <strain evidence="2">592</strain>
    </source>
</reference>
<proteinExistence type="predicted"/>
<accession>A0A2S0WRD0</accession>
<gene>
    <name evidence="1" type="ORF">C3E78_17125</name>
</gene>
<dbReference type="OrthoDB" id="3471498at2"/>
<dbReference type="InterPro" id="IPR002734">
    <property type="entry name" value="RibDG_C"/>
</dbReference>
<dbReference type="InterPro" id="IPR024072">
    <property type="entry name" value="DHFR-like_dom_sf"/>
</dbReference>
<dbReference type="RefSeq" id="WP_108580504.1">
    <property type="nucleotide sequence ID" value="NZ_CP026952.1"/>
</dbReference>
<dbReference type="PANTHER" id="PTHR38011">
    <property type="entry name" value="DIHYDROFOLATE REDUCTASE FAMILY PROTEIN (AFU_ORTHOLOGUE AFUA_8G06820)"/>
    <property type="match status" value="1"/>
</dbReference>
<protein>
    <submittedName>
        <fullName evidence="1">Deaminase</fullName>
    </submittedName>
</protein>
<keyword evidence="2" id="KW-1185">Reference proteome</keyword>
<dbReference type="InterPro" id="IPR050765">
    <property type="entry name" value="Riboflavin_Biosynth_HTPR"/>
</dbReference>
<dbReference type="GO" id="GO:0008703">
    <property type="term" value="F:5-amino-6-(5-phosphoribosylamino)uracil reductase activity"/>
    <property type="evidence" value="ECO:0007669"/>
    <property type="project" value="InterPro"/>
</dbReference>
<dbReference type="PANTHER" id="PTHR38011:SF11">
    <property type="entry name" value="2,5-DIAMINO-6-RIBOSYLAMINO-4(3H)-PYRIMIDINONE 5'-PHOSPHATE REDUCTASE"/>
    <property type="match status" value="1"/>
</dbReference>
<dbReference type="EMBL" id="CP026952">
    <property type="protein sequence ID" value="AWB93794.1"/>
    <property type="molecule type" value="Genomic_DNA"/>
</dbReference>